<comment type="subcellular location">
    <subcellularLocation>
        <location evidence="1">Membrane</location>
        <topology evidence="1">Single-pass membrane protein</topology>
    </subcellularLocation>
</comment>
<keyword evidence="4" id="KW-0732">Signal</keyword>
<evidence type="ECO:0000259" key="10">
    <source>
        <dbReference type="PROSITE" id="PS50011"/>
    </source>
</evidence>
<dbReference type="EMBL" id="QGKX02000996">
    <property type="protein sequence ID" value="KAF3556569.1"/>
    <property type="molecule type" value="Genomic_DNA"/>
</dbReference>
<feature type="domain" description="Protein kinase" evidence="10">
    <location>
        <begin position="1"/>
        <end position="131"/>
    </location>
</feature>
<evidence type="ECO:0000256" key="5">
    <source>
        <dbReference type="ARBA" id="ARBA00022737"/>
    </source>
</evidence>
<gene>
    <name evidence="11" type="ORF">F2Q69_00011258</name>
</gene>
<dbReference type="InterPro" id="IPR052422">
    <property type="entry name" value="Auxin_Ser/Thr_Kinase"/>
</dbReference>
<sequence>MVIALDDNAIPFHILREAIIDFSNRNVTGPSSQSSGSPRVLYRRRREITVYQSMQHGLDPIQWTRRLTISLDVARGLEYLQTLSRRDRSYVHRDLKPSNILLGYDLRARVSDFGLVRSAVEGKDSFNSLSL</sequence>
<dbReference type="Pfam" id="PF07714">
    <property type="entry name" value="PK_Tyr_Ser-Thr"/>
    <property type="match status" value="1"/>
</dbReference>
<keyword evidence="7" id="KW-0472">Membrane</keyword>
<dbReference type="Gene3D" id="1.10.510.10">
    <property type="entry name" value="Transferase(Phosphotransferase) domain 1"/>
    <property type="match status" value="1"/>
</dbReference>
<evidence type="ECO:0000256" key="6">
    <source>
        <dbReference type="ARBA" id="ARBA00022989"/>
    </source>
</evidence>
<keyword evidence="6" id="KW-1133">Transmembrane helix</keyword>
<evidence type="ECO:0000313" key="12">
    <source>
        <dbReference type="Proteomes" id="UP000712600"/>
    </source>
</evidence>
<dbReference type="InterPro" id="IPR008271">
    <property type="entry name" value="Ser/Thr_kinase_AS"/>
</dbReference>
<dbReference type="PROSITE" id="PS50011">
    <property type="entry name" value="PROTEIN_KINASE_DOM"/>
    <property type="match status" value="1"/>
</dbReference>
<dbReference type="PANTHER" id="PTHR47986:SF34">
    <property type="entry name" value="RECEPTOR-LIKE KINASE TMK2"/>
    <property type="match status" value="1"/>
</dbReference>
<protein>
    <recommendedName>
        <fullName evidence="10">Protein kinase domain-containing protein</fullName>
    </recommendedName>
</protein>
<keyword evidence="2" id="KW-0433">Leucine-rich repeat</keyword>
<dbReference type="SUPFAM" id="SSF56112">
    <property type="entry name" value="Protein kinase-like (PK-like)"/>
    <property type="match status" value="1"/>
</dbReference>
<evidence type="ECO:0000256" key="2">
    <source>
        <dbReference type="ARBA" id="ARBA00022614"/>
    </source>
</evidence>
<dbReference type="GO" id="GO:0004672">
    <property type="term" value="F:protein kinase activity"/>
    <property type="evidence" value="ECO:0007669"/>
    <property type="project" value="InterPro"/>
</dbReference>
<dbReference type="AlphaFoldDB" id="A0A8S9R182"/>
<comment type="caution">
    <text evidence="11">The sequence shown here is derived from an EMBL/GenBank/DDBJ whole genome shotgun (WGS) entry which is preliminary data.</text>
</comment>
<evidence type="ECO:0000256" key="9">
    <source>
        <dbReference type="ARBA" id="ARBA00023180"/>
    </source>
</evidence>
<dbReference type="InterPro" id="IPR000719">
    <property type="entry name" value="Prot_kinase_dom"/>
</dbReference>
<reference evidence="11" key="1">
    <citation type="submission" date="2019-12" db="EMBL/GenBank/DDBJ databases">
        <title>Genome sequencing and annotation of Brassica cretica.</title>
        <authorList>
            <person name="Studholme D.J."/>
            <person name="Sarris P."/>
        </authorList>
    </citation>
    <scope>NUCLEOTIDE SEQUENCE</scope>
    <source>
        <strain evidence="11">PFS-109/04</strain>
        <tissue evidence="11">Leaf</tissue>
    </source>
</reference>
<evidence type="ECO:0000256" key="4">
    <source>
        <dbReference type="ARBA" id="ARBA00022729"/>
    </source>
</evidence>
<dbReference type="InterPro" id="IPR001245">
    <property type="entry name" value="Ser-Thr/Tyr_kinase_cat_dom"/>
</dbReference>
<dbReference type="PANTHER" id="PTHR47986">
    <property type="entry name" value="OSJNBA0070M12.3 PROTEIN"/>
    <property type="match status" value="1"/>
</dbReference>
<keyword evidence="8" id="KW-0675">Receptor</keyword>
<accession>A0A8S9R182</accession>
<dbReference type="GO" id="GO:0016020">
    <property type="term" value="C:membrane"/>
    <property type="evidence" value="ECO:0007669"/>
    <property type="project" value="UniProtKB-SubCell"/>
</dbReference>
<keyword evidence="5" id="KW-0677">Repeat</keyword>
<evidence type="ECO:0000256" key="3">
    <source>
        <dbReference type="ARBA" id="ARBA00022692"/>
    </source>
</evidence>
<proteinExistence type="predicted"/>
<name>A0A8S9R182_BRACR</name>
<dbReference type="Proteomes" id="UP000712600">
    <property type="component" value="Unassembled WGS sequence"/>
</dbReference>
<evidence type="ECO:0000256" key="8">
    <source>
        <dbReference type="ARBA" id="ARBA00023170"/>
    </source>
</evidence>
<dbReference type="PROSITE" id="PS00108">
    <property type="entry name" value="PROTEIN_KINASE_ST"/>
    <property type="match status" value="1"/>
</dbReference>
<dbReference type="InterPro" id="IPR011009">
    <property type="entry name" value="Kinase-like_dom_sf"/>
</dbReference>
<dbReference type="GO" id="GO:0005524">
    <property type="term" value="F:ATP binding"/>
    <property type="evidence" value="ECO:0007669"/>
    <property type="project" value="InterPro"/>
</dbReference>
<organism evidence="11 12">
    <name type="scientific">Brassica cretica</name>
    <name type="common">Mustard</name>
    <dbReference type="NCBI Taxonomy" id="69181"/>
    <lineage>
        <taxon>Eukaryota</taxon>
        <taxon>Viridiplantae</taxon>
        <taxon>Streptophyta</taxon>
        <taxon>Embryophyta</taxon>
        <taxon>Tracheophyta</taxon>
        <taxon>Spermatophyta</taxon>
        <taxon>Magnoliopsida</taxon>
        <taxon>eudicotyledons</taxon>
        <taxon>Gunneridae</taxon>
        <taxon>Pentapetalae</taxon>
        <taxon>rosids</taxon>
        <taxon>malvids</taxon>
        <taxon>Brassicales</taxon>
        <taxon>Brassicaceae</taxon>
        <taxon>Brassiceae</taxon>
        <taxon>Brassica</taxon>
    </lineage>
</organism>
<evidence type="ECO:0000256" key="1">
    <source>
        <dbReference type="ARBA" id="ARBA00004167"/>
    </source>
</evidence>
<keyword evidence="9" id="KW-0325">Glycoprotein</keyword>
<evidence type="ECO:0000256" key="7">
    <source>
        <dbReference type="ARBA" id="ARBA00023136"/>
    </source>
</evidence>
<keyword evidence="3" id="KW-0812">Transmembrane</keyword>
<evidence type="ECO:0000313" key="11">
    <source>
        <dbReference type="EMBL" id="KAF3556569.1"/>
    </source>
</evidence>